<keyword evidence="14" id="KW-1185">Reference proteome</keyword>
<keyword evidence="4 10" id="KW-1133">Transmembrane helix</keyword>
<evidence type="ECO:0000313" key="14">
    <source>
        <dbReference type="Proteomes" id="UP001497383"/>
    </source>
</evidence>
<keyword evidence="3 11" id="KW-0732">Signal</keyword>
<dbReference type="EMBL" id="OZ022408">
    <property type="protein sequence ID" value="CAK9439118.1"/>
    <property type="molecule type" value="Genomic_DNA"/>
</dbReference>
<feature type="chain" id="PRO_5045433964" description="Maintenance of telomere capping protein 6" evidence="11">
    <location>
        <begin position="21"/>
        <end position="589"/>
    </location>
</feature>
<evidence type="ECO:0000256" key="1">
    <source>
        <dbReference type="ARBA" id="ARBA00004479"/>
    </source>
</evidence>
<organism evidence="13 14">
    <name type="scientific">Lodderomyces beijingensis</name>
    <dbReference type="NCBI Taxonomy" id="1775926"/>
    <lineage>
        <taxon>Eukaryota</taxon>
        <taxon>Fungi</taxon>
        <taxon>Dikarya</taxon>
        <taxon>Ascomycota</taxon>
        <taxon>Saccharomycotina</taxon>
        <taxon>Pichiomycetes</taxon>
        <taxon>Debaryomycetaceae</taxon>
        <taxon>Candida/Lodderomyces clade</taxon>
        <taxon>Lodderomyces</taxon>
    </lineage>
</organism>
<sequence length="589" mass="67177">MLRVWQVLCSLCLLLKLSQCDQPTNSSTFLSASSSSNSSTNSSTNPQILDVAIRTQRDVSRPIPIDQLTVAGLSLNSLFEVGGYTQESLGNLSSLLYNGTQAIMVDLYWNEFTSVWQLCPAPFPQNMTYNMNSNVNVTWENRTYSCEYGFTTDNVMDALASYIQSTNTDFQANFMHLLYNLKSIHYEKSNRTTELENIYLPRSKTVVVGNSSLIDTVAPISSYLFTPDVLNSFRARGSANYSSYQNFYSRSNFTMPSLETILLSEYKRLLVNIVSDDTVQSRRSYEISDQDRRILFFEDTLPIDAMNTTTADNYCNQVFSYRNTVEDFDNQTLSTHFRYAIDNDNEPFTTQSLRRYVRCGLSPIFNSTSYQVPATNQSISQNKEIVKDYIPQLFWSWAPGQPLVAENSTANRSSSGNVAYKCVYMTPDGWEIGNCYTEHQIACKNLTAPNDWYIPIHERRTYFDVDRNDCPPGFNFSLPRSSIEMLALHNAIQQQGATFPVWIDLNDITVETCFVSGGPYAECPYQRTVTTTKFVKMIAPSSIVALVILILIFLEKTLRKDHLQANRKKYWKKKISEHYSKHEYEGVPS</sequence>
<evidence type="ECO:0000256" key="9">
    <source>
        <dbReference type="ARBA" id="ARBA00039865"/>
    </source>
</evidence>
<dbReference type="GeneID" id="92208538"/>
<dbReference type="InterPro" id="IPR051008">
    <property type="entry name" value="Telomere_Capping_Maintenance"/>
</dbReference>
<protein>
    <recommendedName>
        <fullName evidence="9">Maintenance of telomere capping protein 6</fullName>
    </recommendedName>
</protein>
<evidence type="ECO:0000256" key="8">
    <source>
        <dbReference type="ARBA" id="ARBA00038159"/>
    </source>
</evidence>
<keyword evidence="6" id="KW-0325">Glycoprotein</keyword>
<name>A0ABP0ZLS7_9ASCO</name>
<dbReference type="InterPro" id="IPR057530">
    <property type="entry name" value="TIM-barrel_MTC6"/>
</dbReference>
<comment type="function">
    <text evidence="7">May be involved in telomere capping.</text>
</comment>
<gene>
    <name evidence="13" type="ORF">LODBEIA_P33420</name>
</gene>
<feature type="domain" description="MTC6 partial TIM-barrel" evidence="12">
    <location>
        <begin position="50"/>
        <end position="375"/>
    </location>
</feature>
<dbReference type="PANTHER" id="PTHR35518">
    <property type="entry name" value="MAINTENANCE OF TELOMOERE CAPPING"/>
    <property type="match status" value="1"/>
</dbReference>
<evidence type="ECO:0000256" key="3">
    <source>
        <dbReference type="ARBA" id="ARBA00022729"/>
    </source>
</evidence>
<dbReference type="Proteomes" id="UP001497383">
    <property type="component" value="Chromosome 4"/>
</dbReference>
<evidence type="ECO:0000256" key="6">
    <source>
        <dbReference type="ARBA" id="ARBA00023180"/>
    </source>
</evidence>
<accession>A0ABP0ZLS7</accession>
<comment type="subcellular location">
    <subcellularLocation>
        <location evidence="1">Membrane</location>
        <topology evidence="1">Single-pass type I membrane protein</topology>
    </subcellularLocation>
</comment>
<dbReference type="Pfam" id="PF25506">
    <property type="entry name" value="TIM-barrel_MTC6"/>
    <property type="match status" value="1"/>
</dbReference>
<feature type="signal peptide" evidence="11">
    <location>
        <begin position="1"/>
        <end position="20"/>
    </location>
</feature>
<evidence type="ECO:0000256" key="4">
    <source>
        <dbReference type="ARBA" id="ARBA00022989"/>
    </source>
</evidence>
<evidence type="ECO:0000256" key="2">
    <source>
        <dbReference type="ARBA" id="ARBA00022692"/>
    </source>
</evidence>
<evidence type="ECO:0000256" key="7">
    <source>
        <dbReference type="ARBA" id="ARBA00037703"/>
    </source>
</evidence>
<reference evidence="13 14" key="1">
    <citation type="submission" date="2024-03" db="EMBL/GenBank/DDBJ databases">
        <authorList>
            <person name="Brejova B."/>
        </authorList>
    </citation>
    <scope>NUCLEOTIDE SEQUENCE [LARGE SCALE GENOMIC DNA]</scope>
    <source>
        <strain evidence="13 14">CBS 14171</strain>
    </source>
</reference>
<dbReference type="RefSeq" id="XP_066830280.1">
    <property type="nucleotide sequence ID" value="XM_066973442.1"/>
</dbReference>
<proteinExistence type="inferred from homology"/>
<keyword evidence="5 10" id="KW-0472">Membrane</keyword>
<comment type="similarity">
    <text evidence="8">Belongs to the MTC6 family.</text>
</comment>
<evidence type="ECO:0000259" key="12">
    <source>
        <dbReference type="Pfam" id="PF25506"/>
    </source>
</evidence>
<dbReference type="PANTHER" id="PTHR35518:SF2">
    <property type="entry name" value="MAINTENANCE OF TELOMERE CAPPING PROTEIN 6"/>
    <property type="match status" value="1"/>
</dbReference>
<evidence type="ECO:0000256" key="5">
    <source>
        <dbReference type="ARBA" id="ARBA00023136"/>
    </source>
</evidence>
<evidence type="ECO:0000313" key="13">
    <source>
        <dbReference type="EMBL" id="CAK9439118.1"/>
    </source>
</evidence>
<keyword evidence="2 10" id="KW-0812">Transmembrane</keyword>
<evidence type="ECO:0000256" key="10">
    <source>
        <dbReference type="SAM" id="Phobius"/>
    </source>
</evidence>
<feature type="transmembrane region" description="Helical" evidence="10">
    <location>
        <begin position="534"/>
        <end position="554"/>
    </location>
</feature>
<evidence type="ECO:0000256" key="11">
    <source>
        <dbReference type="SAM" id="SignalP"/>
    </source>
</evidence>